<accession>A0A9X3F887</accession>
<sequence>MILSQIARAQEVDYDAEHQESTLPNFSRVHSNFEFYSFNGGERAVHWVTNGKLELGDRDYLNLEMIWGYYNKEGKHAWTPGDFSLAYSRNYYSSKFGDSGWQGWSPTVKLILPTGNPEYAAIFGHWILEPSFQYTWLLNDDRFFIRNRWRVNFPLANTNDWPEPPIFLRFEPQIGFENSKFWASATMDNRMVFNMDAYVIFGRLDAGYKISKKSGINVFYTERLREKVLFKKYAGVSFYYNF</sequence>
<keyword evidence="2" id="KW-1185">Reference proteome</keyword>
<organism evidence="1 2">
    <name type="scientific">Draconibacterium aestuarii</name>
    <dbReference type="NCBI Taxonomy" id="2998507"/>
    <lineage>
        <taxon>Bacteria</taxon>
        <taxon>Pseudomonadati</taxon>
        <taxon>Bacteroidota</taxon>
        <taxon>Bacteroidia</taxon>
        <taxon>Marinilabiliales</taxon>
        <taxon>Prolixibacteraceae</taxon>
        <taxon>Draconibacterium</taxon>
    </lineage>
</organism>
<proteinExistence type="predicted"/>
<evidence type="ECO:0000313" key="1">
    <source>
        <dbReference type="EMBL" id="MCY1721577.1"/>
    </source>
</evidence>
<name>A0A9X3F887_9BACT</name>
<gene>
    <name evidence="1" type="ORF">OU798_14570</name>
</gene>
<dbReference type="RefSeq" id="WP_343333906.1">
    <property type="nucleotide sequence ID" value="NZ_JAPOHD010000027.1"/>
</dbReference>
<evidence type="ECO:0000313" key="2">
    <source>
        <dbReference type="Proteomes" id="UP001145087"/>
    </source>
</evidence>
<dbReference type="EMBL" id="JAPOHD010000027">
    <property type="protein sequence ID" value="MCY1721577.1"/>
    <property type="molecule type" value="Genomic_DNA"/>
</dbReference>
<reference evidence="1" key="1">
    <citation type="submission" date="2022-11" db="EMBL/GenBank/DDBJ databases">
        <title>Marilongibacter aestuarii gen. nov., sp. nov., isolated from tidal flat sediment.</title>
        <authorList>
            <person name="Jiayan W."/>
        </authorList>
    </citation>
    <scope>NUCLEOTIDE SEQUENCE</scope>
    <source>
        <strain evidence="1">Z1-6</strain>
    </source>
</reference>
<dbReference type="AlphaFoldDB" id="A0A9X3F887"/>
<protein>
    <submittedName>
        <fullName evidence="1">Uncharacterized protein</fullName>
    </submittedName>
</protein>
<dbReference type="Proteomes" id="UP001145087">
    <property type="component" value="Unassembled WGS sequence"/>
</dbReference>
<comment type="caution">
    <text evidence="1">The sequence shown here is derived from an EMBL/GenBank/DDBJ whole genome shotgun (WGS) entry which is preliminary data.</text>
</comment>